<evidence type="ECO:0000256" key="3">
    <source>
        <dbReference type="ARBA" id="ARBA00009792"/>
    </source>
</evidence>
<dbReference type="Gene3D" id="3.20.110.10">
    <property type="entry name" value="Glycoside hydrolase 38, N terminal domain"/>
    <property type="match status" value="2"/>
</dbReference>
<dbReference type="InterPro" id="IPR000602">
    <property type="entry name" value="Glyco_hydro_38_N"/>
</dbReference>
<comment type="caution">
    <text evidence="13">The sequence shown here is derived from an EMBL/GenBank/DDBJ whole genome shotgun (WGS) entry which is preliminary data.</text>
</comment>
<dbReference type="InterPro" id="IPR041147">
    <property type="entry name" value="GH38_C"/>
</dbReference>
<feature type="signal peptide" evidence="11">
    <location>
        <begin position="1"/>
        <end position="20"/>
    </location>
</feature>
<evidence type="ECO:0000313" key="13">
    <source>
        <dbReference type="EMBL" id="KAJ8915809.1"/>
    </source>
</evidence>
<reference evidence="13 14" key="1">
    <citation type="journal article" date="2023" name="Insect Mol. Biol.">
        <title>Genome sequencing provides insights into the evolution of gene families encoding plant cell wall-degrading enzymes in longhorned beetles.</title>
        <authorList>
            <person name="Shin N.R."/>
            <person name="Okamura Y."/>
            <person name="Kirsch R."/>
            <person name="Pauchet Y."/>
        </authorList>
    </citation>
    <scope>NUCLEOTIDE SEQUENCE [LARGE SCALE GENOMIC DNA]</scope>
    <source>
        <strain evidence="13">EAD_L_NR</strain>
    </source>
</reference>
<evidence type="ECO:0000256" key="9">
    <source>
        <dbReference type="ARBA" id="ARBA00023180"/>
    </source>
</evidence>
<dbReference type="GO" id="GO:0030246">
    <property type="term" value="F:carbohydrate binding"/>
    <property type="evidence" value="ECO:0007669"/>
    <property type="project" value="InterPro"/>
</dbReference>
<dbReference type="SMART" id="SM00872">
    <property type="entry name" value="Alpha-mann_mid"/>
    <property type="match status" value="2"/>
</dbReference>
<dbReference type="Gene3D" id="2.60.40.1180">
    <property type="entry name" value="Golgi alpha-mannosidase II"/>
    <property type="match status" value="2"/>
</dbReference>
<dbReference type="SUPFAM" id="SSF74650">
    <property type="entry name" value="Galactose mutarotase-like"/>
    <property type="match status" value="2"/>
</dbReference>
<keyword evidence="5" id="KW-0479">Metal-binding</keyword>
<dbReference type="GO" id="GO:0046872">
    <property type="term" value="F:metal ion binding"/>
    <property type="evidence" value="ECO:0007669"/>
    <property type="project" value="UniProtKB-KW"/>
</dbReference>
<dbReference type="EC" id="3.2.1.24" evidence="4"/>
<organism evidence="13 14">
    <name type="scientific">Exocentrus adspersus</name>
    <dbReference type="NCBI Taxonomy" id="1586481"/>
    <lineage>
        <taxon>Eukaryota</taxon>
        <taxon>Metazoa</taxon>
        <taxon>Ecdysozoa</taxon>
        <taxon>Arthropoda</taxon>
        <taxon>Hexapoda</taxon>
        <taxon>Insecta</taxon>
        <taxon>Pterygota</taxon>
        <taxon>Neoptera</taxon>
        <taxon>Endopterygota</taxon>
        <taxon>Coleoptera</taxon>
        <taxon>Polyphaga</taxon>
        <taxon>Cucujiformia</taxon>
        <taxon>Chrysomeloidea</taxon>
        <taxon>Cerambycidae</taxon>
        <taxon>Lamiinae</taxon>
        <taxon>Acanthocinini</taxon>
        <taxon>Exocentrus</taxon>
    </lineage>
</organism>
<dbReference type="InterPro" id="IPR015341">
    <property type="entry name" value="Glyco_hydro_38_cen"/>
</dbReference>
<evidence type="ECO:0000256" key="6">
    <source>
        <dbReference type="ARBA" id="ARBA00022801"/>
    </source>
</evidence>
<evidence type="ECO:0000259" key="12">
    <source>
        <dbReference type="SMART" id="SM00872"/>
    </source>
</evidence>
<dbReference type="PANTHER" id="PTHR11607">
    <property type="entry name" value="ALPHA-MANNOSIDASE"/>
    <property type="match status" value="1"/>
</dbReference>
<evidence type="ECO:0000256" key="8">
    <source>
        <dbReference type="ARBA" id="ARBA00023157"/>
    </source>
</evidence>
<evidence type="ECO:0000256" key="4">
    <source>
        <dbReference type="ARBA" id="ARBA00012752"/>
    </source>
</evidence>
<dbReference type="CDD" id="cd10810">
    <property type="entry name" value="GH38N_AMII_LAM_like"/>
    <property type="match status" value="1"/>
</dbReference>
<dbReference type="FunFam" id="2.70.98.30:FF:000003">
    <property type="entry name" value="Alpha-mannosidase"/>
    <property type="match status" value="2"/>
</dbReference>
<keyword evidence="7" id="KW-0862">Zinc</keyword>
<dbReference type="Gene3D" id="2.60.40.1360">
    <property type="match status" value="2"/>
</dbReference>
<evidence type="ECO:0000256" key="2">
    <source>
        <dbReference type="ARBA" id="ARBA00001947"/>
    </source>
</evidence>
<dbReference type="PANTHER" id="PTHR11607:SF3">
    <property type="entry name" value="LYSOSOMAL ALPHA-MANNOSIDASE"/>
    <property type="match status" value="1"/>
</dbReference>
<dbReference type="InterPro" id="IPR028995">
    <property type="entry name" value="Glyco_hydro_57/38_cen_sf"/>
</dbReference>
<dbReference type="InterPro" id="IPR011682">
    <property type="entry name" value="Glyco_hydro_38_C"/>
</dbReference>
<keyword evidence="11" id="KW-0732">Signal</keyword>
<evidence type="ECO:0000256" key="1">
    <source>
        <dbReference type="ARBA" id="ARBA00000365"/>
    </source>
</evidence>
<dbReference type="InterPro" id="IPR013780">
    <property type="entry name" value="Glyco_hydro_b"/>
</dbReference>
<dbReference type="InterPro" id="IPR011330">
    <property type="entry name" value="Glyco_hydro/deAcase_b/a-brl"/>
</dbReference>
<dbReference type="InterPro" id="IPR027291">
    <property type="entry name" value="Glyco_hydro_38_N_sf"/>
</dbReference>
<dbReference type="InterPro" id="IPR011013">
    <property type="entry name" value="Gal_mutarotase_sf_dom"/>
</dbReference>
<keyword evidence="6" id="KW-0378">Hydrolase</keyword>
<evidence type="ECO:0000313" key="14">
    <source>
        <dbReference type="Proteomes" id="UP001159042"/>
    </source>
</evidence>
<feature type="domain" description="Glycoside hydrolase family 38 central" evidence="12">
    <location>
        <begin position="365"/>
        <end position="443"/>
    </location>
</feature>
<dbReference type="Gene3D" id="1.20.1270.50">
    <property type="entry name" value="Glycoside hydrolase family 38, central domain"/>
    <property type="match status" value="4"/>
</dbReference>
<dbReference type="SUPFAM" id="SSF88713">
    <property type="entry name" value="Glycoside hydrolase/deacetylase"/>
    <property type="match status" value="2"/>
</dbReference>
<name>A0AAV8VP47_9CUCU</name>
<dbReference type="Pfam" id="PF07748">
    <property type="entry name" value="Glyco_hydro_38C"/>
    <property type="match status" value="2"/>
</dbReference>
<dbReference type="GO" id="GO:0005764">
    <property type="term" value="C:lysosome"/>
    <property type="evidence" value="ECO:0007669"/>
    <property type="project" value="TreeGrafter"/>
</dbReference>
<feature type="chain" id="PRO_5043821346" description="alpha-mannosidase" evidence="11">
    <location>
        <begin position="21"/>
        <end position="2022"/>
    </location>
</feature>
<dbReference type="FunFam" id="1.20.1270.50:FF:000003">
    <property type="entry name" value="Alpha-mannosidase"/>
    <property type="match status" value="2"/>
</dbReference>
<comment type="cofactor">
    <cofactor evidence="2">
        <name>Zn(2+)</name>
        <dbReference type="ChEBI" id="CHEBI:29105"/>
    </cofactor>
</comment>
<keyword evidence="9" id="KW-0325">Glycoprotein</keyword>
<comment type="similarity">
    <text evidence="3">Belongs to the glycosyl hydrolase 38 family.</text>
</comment>
<evidence type="ECO:0000256" key="10">
    <source>
        <dbReference type="ARBA" id="ARBA00023295"/>
    </source>
</evidence>
<sequence>MSLITSGCILVLLLVSSTRPFSLKATEDVRANQLGCVKCHDIDKNKINVHLVPHSHDDVGWLKTVDQYYYGLRTDIQHAGVQYIITSVVEALLENADRRYIQVETAFFWKWWKSQDDDMREKFKSLVDNGQIEIVNGAWSMNDEACANYQSTIDQFTWGLRTINETLGICGLPRVGWQIDPFGHSREQASIFAQLGFDGVFFARLDHDDKTQRQLNGTLDFAWQGSANLDSSTIFGGIFPTALYFPPNGYCWDWGCNDAPVIDDETSPDYNVKYLVSSFKIIINRYKKYFPTNNVFIPMGGDFMYEAAEMNYINMDRFIKAFRDEQEFNVIYSTPSCYIQAVNDAKPTLKLKTDDFFPYSNDDHSFWTGYFTSRPNSKRFERIGHNILQAAKQLLALNEIQRGSDEDVKSLQNLREVMGILQHHDAITGTEKQHVANDYVRLLTKAIETAEEPLGVAIGNLLRKSQTDVNLQLSSCLLANVSICSVTQQSEKFVVAVYNPLSWPVTHFVRLPINRTTFTSLTIQGPDGVQDYDIVESMPYAQTDLKKLQSKHDLVFAANEIPPMGIKLYYATQTNNKAQNIQTESKRVTADELLTFGDTATSFQINNSTNLLNSITMNGITIDITQNFYYYYSETGISDKTNISSGAYLFRPTNTTPESLNNGVTKVAEVRGKLVEEFHQKWNDDKIYISQIIRVYKNESFIEFDWLVGGINITDDMGKEVITRYSVSSSSFKTNSTFYTDSNGREMIKRTLNSRPDYTYNATNEPIASNYYPVTSKIVIKDSNIELAVLTDRPQGGSSLNDGEIELMIHRRILHDDLKGVDESLNETEFGTGVYVRGTHYLVFGSATKLNPDGKTTAAQERILAQKKLVQPWIGVGSATSDNLTLAKLQDQLNFNYSALTKALPENVNILTFEPWGDESYILRLEHILEKDEDPSLSNNTVVDLNAVFNSVMIHEITETTLAANQRLEDYQMRTKYTWNTTGEKMDVIPDATDPSKTTVSVTPMKIRTFVVKFHPQHSFGNPIKPTSTIMVFAFIFIFIMRPDIQRASVQNIITSVVEALLENSNRRFVQVETAFFYKWWNSQNDDMKNNFKYLVDNGQIEMVNGAWSMNDEACTNYQSTIDQFTWGLRTINDTLGACGIPRIGWQIDPFGHSREQASIYSQLGYDGVFFARMDYVDREKRRSEGSLNFAWQGSANLDTNFVFGGIFPNEAYGAPPGFCWDYTCNDPPVYVDPESPEYNLDEMTQNFTNIMKTYAQYYPSNHILIPMGGDFTFEAAEKNYINMDRFIMAMRDNSEVNVLYSTPSCYIKAVNDEDPELKLKTDDFFPYSDKKHSFWTGYFTSRPNSKRFERIGHNILQATKQLIALNGLKGSNYENNIKSLESLRDIMGVMQHHDAITGTERQHVTNDYVRQLTRAIENAEKTIGTVIGELLRIDQNETLDLDLKLSSCLLTNVSICGVTQKSERFIVAVYNPLAWSVTHHIRLPVENATYKIEGPDGEESYDILSSIPYFDTDISNQSSNSELLFTAKDIPPMGLKLYYVNRLANVSETIFPSPMDAINDTYYFGNKVTGFQIDKETNLLKTVVMNGVTINITQNFFYYKSEIGQFDASDVSSGAYIFRPIESSPEPIRGVINAGIIRTDTVEEFDQKWTDKHVNVSQIIRVYKQGNYIEFDWLVGGINIEDEVGKEVITKYTVEDFNNEKVFYTDSNGRETIKRVLNSRPDYVYCASIDPVASNYYPVTSRIMIKDEHRDIEVAILTDRSQGGSSMDNGQVELMIHRRILKDDHKGVAESLNETEFGSGVYVRGSHYLVFGTATKTNPDGAVYPHIFFGKTTIAQQRILAQKKLLQPWVGVGNADSDSLTLDSIKKKLKLKYSALRKDLRESINILTYEPWRNDSYLLRLEHIFEAQDDSLLSNIATIKTSDLFAKFEIEEISETTLGANEWLKDYKSRPKYNWKTIGQKMVTIPSVNDTSEEAITLTPMQIRTFIVKVSPVASKAPKSFTGLTTLIIALFCLVKVLSFL</sequence>
<keyword evidence="8" id="KW-1015">Disulfide bond</keyword>
<dbReference type="Pfam" id="PF01074">
    <property type="entry name" value="Glyco_hydro_38N"/>
    <property type="match status" value="2"/>
</dbReference>
<dbReference type="GO" id="GO:0004559">
    <property type="term" value="F:alpha-mannosidase activity"/>
    <property type="evidence" value="ECO:0007669"/>
    <property type="project" value="UniProtKB-EC"/>
</dbReference>
<dbReference type="Gene3D" id="2.70.98.30">
    <property type="entry name" value="Golgi alpha-mannosidase II, domain 4"/>
    <property type="match status" value="2"/>
</dbReference>
<dbReference type="InterPro" id="IPR050843">
    <property type="entry name" value="Glycosyl_Hydrlase_38"/>
</dbReference>
<protein>
    <recommendedName>
        <fullName evidence="4">alpha-mannosidase</fullName>
        <ecNumber evidence="4">3.2.1.24</ecNumber>
    </recommendedName>
</protein>
<keyword evidence="10" id="KW-0326">Glycosidase</keyword>
<dbReference type="GO" id="GO:0006013">
    <property type="term" value="P:mannose metabolic process"/>
    <property type="evidence" value="ECO:0007669"/>
    <property type="project" value="InterPro"/>
</dbReference>
<evidence type="ECO:0000256" key="11">
    <source>
        <dbReference type="SAM" id="SignalP"/>
    </source>
</evidence>
<feature type="domain" description="Glycoside hydrolase family 38 central" evidence="12">
    <location>
        <begin position="1334"/>
        <end position="1413"/>
    </location>
</feature>
<gene>
    <name evidence="13" type="ORF">NQ315_004621</name>
</gene>
<evidence type="ECO:0000256" key="7">
    <source>
        <dbReference type="ARBA" id="ARBA00022833"/>
    </source>
</evidence>
<accession>A0AAV8VP47</accession>
<dbReference type="Pfam" id="PF09261">
    <property type="entry name" value="Alpha-mann_mid"/>
    <property type="match status" value="2"/>
</dbReference>
<dbReference type="Pfam" id="PF17677">
    <property type="entry name" value="Glyco_hydro38C2"/>
    <property type="match status" value="2"/>
</dbReference>
<dbReference type="FunFam" id="3.20.110.10:FF:000001">
    <property type="entry name" value="Alpha-mannosidase"/>
    <property type="match status" value="1"/>
</dbReference>
<dbReference type="EMBL" id="JANEYG010000049">
    <property type="protein sequence ID" value="KAJ8915809.1"/>
    <property type="molecule type" value="Genomic_DNA"/>
</dbReference>
<dbReference type="FunFam" id="1.20.1270.50:FF:000002">
    <property type="entry name" value="Alpha-mannosidase"/>
    <property type="match status" value="2"/>
</dbReference>
<dbReference type="SUPFAM" id="SSF88688">
    <property type="entry name" value="Families 57/38 glycoside transferase middle domain"/>
    <property type="match status" value="2"/>
</dbReference>
<proteinExistence type="inferred from homology"/>
<evidence type="ECO:0000256" key="5">
    <source>
        <dbReference type="ARBA" id="ARBA00022723"/>
    </source>
</evidence>
<dbReference type="Proteomes" id="UP001159042">
    <property type="component" value="Unassembled WGS sequence"/>
</dbReference>
<comment type="catalytic activity">
    <reaction evidence="1">
        <text>Hydrolysis of terminal, non-reducing alpha-D-mannose residues in alpha-D-mannosides.</text>
        <dbReference type="EC" id="3.2.1.24"/>
    </reaction>
</comment>
<keyword evidence="14" id="KW-1185">Reference proteome</keyword>
<dbReference type="InterPro" id="IPR037094">
    <property type="entry name" value="Glyco_hydro_38_cen_sf"/>
</dbReference>